<evidence type="ECO:0000313" key="2">
    <source>
        <dbReference type="EMBL" id="ASN83365.1"/>
    </source>
</evidence>
<protein>
    <recommendedName>
        <fullName evidence="4">Lipoprotein</fullName>
    </recommendedName>
</protein>
<dbReference type="AlphaFoldDB" id="A0A221T396"/>
<gene>
    <name evidence="2" type="ORF">DFI_19400</name>
</gene>
<keyword evidence="1" id="KW-0732">Signal</keyword>
<evidence type="ECO:0008006" key="4">
    <source>
        <dbReference type="Google" id="ProtNLM"/>
    </source>
</evidence>
<sequence>MKRLLTLTAAAPLLLASCGKSAESAMKGFCSDLSAGRWEQAVTRLGAEGDLQDTLKDPQARQLMNAMLGTAKCKVVAAKDHTVTLEMDTVNGQAVATTVMADAMGMALTAAAGGLDRDQALQDALVAKLIAGLTSKDAPRSVNRVDVELQQEGGEWVPMESNDPFASALTGGMDKFGE</sequence>
<dbReference type="PROSITE" id="PS51257">
    <property type="entry name" value="PROKAR_LIPOPROTEIN"/>
    <property type="match status" value="1"/>
</dbReference>
<proteinExistence type="predicted"/>
<keyword evidence="3" id="KW-1185">Reference proteome</keyword>
<dbReference type="RefSeq" id="WP_027462801.1">
    <property type="nucleotide sequence ID" value="NZ_CP021084.1"/>
</dbReference>
<feature type="signal peptide" evidence="1">
    <location>
        <begin position="1"/>
        <end position="22"/>
    </location>
</feature>
<geneLocation type="plasmid" evidence="3">
    <name>pdfi3</name>
</geneLocation>
<evidence type="ECO:0000313" key="3">
    <source>
        <dbReference type="Proteomes" id="UP000259030"/>
    </source>
</evidence>
<dbReference type="Proteomes" id="UP000259030">
    <property type="component" value="Plasmid pDFI3"/>
</dbReference>
<evidence type="ECO:0000256" key="1">
    <source>
        <dbReference type="SAM" id="SignalP"/>
    </source>
</evidence>
<accession>A0A221T396</accession>
<dbReference type="KEGG" id="dfc:DFI_19400"/>
<reference evidence="2 3" key="1">
    <citation type="submission" date="2017-05" db="EMBL/GenBank/DDBJ databases">
        <title>The complete genome sequence of Deinococcus ficus isolated from the rhizosphere of the Ficus religiosa L. in Taiwan.</title>
        <authorList>
            <person name="Wu K.-M."/>
            <person name="Liao T.-L."/>
            <person name="Liu Y.-M."/>
            <person name="Young C.-C."/>
            <person name="Tsai S.-F."/>
        </authorList>
    </citation>
    <scope>NUCLEOTIDE SEQUENCE [LARGE SCALE GENOMIC DNA]</scope>
    <source>
        <strain evidence="2 3">CC-FR2-10</strain>
        <plasmid evidence="3">pdfi3</plasmid>
    </source>
</reference>
<feature type="chain" id="PRO_5011219619" description="Lipoprotein" evidence="1">
    <location>
        <begin position="23"/>
        <end position="178"/>
    </location>
</feature>
<organism evidence="2 3">
    <name type="scientific">Deinococcus ficus</name>
    <dbReference type="NCBI Taxonomy" id="317577"/>
    <lineage>
        <taxon>Bacteria</taxon>
        <taxon>Thermotogati</taxon>
        <taxon>Deinococcota</taxon>
        <taxon>Deinococci</taxon>
        <taxon>Deinococcales</taxon>
        <taxon>Deinococcaceae</taxon>
        <taxon>Deinococcus</taxon>
    </lineage>
</organism>
<dbReference type="EMBL" id="CP021084">
    <property type="protein sequence ID" value="ASN83365.1"/>
    <property type="molecule type" value="Genomic_DNA"/>
</dbReference>
<name>A0A221T396_9DEIO</name>
<keyword evidence="2" id="KW-0614">Plasmid</keyword>